<evidence type="ECO:0000256" key="1">
    <source>
        <dbReference type="SAM" id="MobiDB-lite"/>
    </source>
</evidence>
<gene>
    <name evidence="2" type="ORF">O181_000790</name>
</gene>
<dbReference type="Proteomes" id="UP000765509">
    <property type="component" value="Unassembled WGS sequence"/>
</dbReference>
<dbReference type="EMBL" id="AVOT02000100">
    <property type="protein sequence ID" value="MBW0461075.1"/>
    <property type="molecule type" value="Genomic_DNA"/>
</dbReference>
<comment type="caution">
    <text evidence="2">The sequence shown here is derived from an EMBL/GenBank/DDBJ whole genome shotgun (WGS) entry which is preliminary data.</text>
</comment>
<feature type="compositionally biased region" description="Acidic residues" evidence="1">
    <location>
        <begin position="12"/>
        <end position="22"/>
    </location>
</feature>
<accession>A0A9Q3B9I6</accession>
<sequence>MSEGEQARLGEAEDEEEECEETEVETALAAEPNFLKMIEQMNPFKGCLTQEAATRDNSKAPEFKAP</sequence>
<keyword evidence="3" id="KW-1185">Reference proteome</keyword>
<name>A0A9Q3B9I6_9BASI</name>
<protein>
    <submittedName>
        <fullName evidence="2">Uncharacterized protein</fullName>
    </submittedName>
</protein>
<proteinExistence type="predicted"/>
<feature type="region of interest" description="Disordered" evidence="1">
    <location>
        <begin position="1"/>
        <end position="22"/>
    </location>
</feature>
<reference evidence="2" key="1">
    <citation type="submission" date="2021-03" db="EMBL/GenBank/DDBJ databases">
        <title>Draft genome sequence of rust myrtle Austropuccinia psidii MF-1, a brazilian biotype.</title>
        <authorList>
            <person name="Quecine M.C."/>
            <person name="Pachon D.M.R."/>
            <person name="Bonatelli M.L."/>
            <person name="Correr F.H."/>
            <person name="Franceschini L.M."/>
            <person name="Leite T.F."/>
            <person name="Margarido G.R.A."/>
            <person name="Almeida C.A."/>
            <person name="Ferrarezi J.A."/>
            <person name="Labate C.A."/>
        </authorList>
    </citation>
    <scope>NUCLEOTIDE SEQUENCE</scope>
    <source>
        <strain evidence="2">MF-1</strain>
    </source>
</reference>
<evidence type="ECO:0000313" key="2">
    <source>
        <dbReference type="EMBL" id="MBW0461075.1"/>
    </source>
</evidence>
<organism evidence="2 3">
    <name type="scientific">Austropuccinia psidii MF-1</name>
    <dbReference type="NCBI Taxonomy" id="1389203"/>
    <lineage>
        <taxon>Eukaryota</taxon>
        <taxon>Fungi</taxon>
        <taxon>Dikarya</taxon>
        <taxon>Basidiomycota</taxon>
        <taxon>Pucciniomycotina</taxon>
        <taxon>Pucciniomycetes</taxon>
        <taxon>Pucciniales</taxon>
        <taxon>Sphaerophragmiaceae</taxon>
        <taxon>Austropuccinia</taxon>
    </lineage>
</organism>
<feature type="compositionally biased region" description="Basic and acidic residues" evidence="1">
    <location>
        <begin position="1"/>
        <end position="11"/>
    </location>
</feature>
<evidence type="ECO:0000313" key="3">
    <source>
        <dbReference type="Proteomes" id="UP000765509"/>
    </source>
</evidence>
<dbReference type="AlphaFoldDB" id="A0A9Q3B9I6"/>